<keyword evidence="3" id="KW-0067">ATP-binding</keyword>
<dbReference type="Pfam" id="PF00005">
    <property type="entry name" value="ABC_tran"/>
    <property type="match status" value="1"/>
</dbReference>
<gene>
    <name evidence="5" type="ORF">BUTYVIB_00764</name>
</gene>
<dbReference type="InterPro" id="IPR027417">
    <property type="entry name" value="P-loop_NTPase"/>
</dbReference>
<keyword evidence="1" id="KW-0813">Transport</keyword>
<dbReference type="PANTHER" id="PTHR24220">
    <property type="entry name" value="IMPORT ATP-BINDING PROTEIN"/>
    <property type="match status" value="1"/>
</dbReference>
<dbReference type="SUPFAM" id="SSF52540">
    <property type="entry name" value="P-loop containing nucleoside triphosphate hydrolases"/>
    <property type="match status" value="1"/>
</dbReference>
<evidence type="ECO:0000256" key="1">
    <source>
        <dbReference type="ARBA" id="ARBA00022448"/>
    </source>
</evidence>
<dbReference type="eggNOG" id="COG1136">
    <property type="taxonomic scope" value="Bacteria"/>
</dbReference>
<dbReference type="GO" id="GO:0005886">
    <property type="term" value="C:plasma membrane"/>
    <property type="evidence" value="ECO:0007669"/>
    <property type="project" value="TreeGrafter"/>
</dbReference>
<keyword evidence="2" id="KW-0547">Nucleotide-binding</keyword>
<accession>D4RY60</accession>
<dbReference type="InterPro" id="IPR017911">
    <property type="entry name" value="MacB-like_ATP-bd"/>
</dbReference>
<dbReference type="Gene3D" id="3.40.50.300">
    <property type="entry name" value="P-loop containing nucleotide triphosphate hydrolases"/>
    <property type="match status" value="1"/>
</dbReference>
<dbReference type="CDD" id="cd03255">
    <property type="entry name" value="ABC_MJ0796_LolCDE_FtsE"/>
    <property type="match status" value="1"/>
</dbReference>
<dbReference type="PROSITE" id="PS00211">
    <property type="entry name" value="ABC_TRANSPORTER_1"/>
    <property type="match status" value="1"/>
</dbReference>
<dbReference type="EMBL" id="ABWN01000022">
    <property type="protein sequence ID" value="EFF68960.1"/>
    <property type="molecule type" value="Genomic_DNA"/>
</dbReference>
<evidence type="ECO:0000256" key="2">
    <source>
        <dbReference type="ARBA" id="ARBA00022741"/>
    </source>
</evidence>
<evidence type="ECO:0000256" key="3">
    <source>
        <dbReference type="ARBA" id="ARBA00022840"/>
    </source>
</evidence>
<dbReference type="GO" id="GO:0098796">
    <property type="term" value="C:membrane protein complex"/>
    <property type="evidence" value="ECO:0007669"/>
    <property type="project" value="UniProtKB-ARBA"/>
</dbReference>
<dbReference type="STRING" id="45851.BHV86_05025"/>
<reference evidence="5 6" key="1">
    <citation type="submission" date="2010-02" db="EMBL/GenBank/DDBJ databases">
        <authorList>
            <person name="Weinstock G."/>
            <person name="Sodergren E."/>
            <person name="Clifton S."/>
            <person name="Fulton L."/>
            <person name="Fulton B."/>
            <person name="Courtney L."/>
            <person name="Fronick C."/>
            <person name="Harrison M."/>
            <person name="Strong C."/>
            <person name="Farmer C."/>
            <person name="Delahaunty K."/>
            <person name="Markovic C."/>
            <person name="Hall O."/>
            <person name="Minx P."/>
            <person name="Tomlinson C."/>
            <person name="Mitreva M."/>
            <person name="Nelson J."/>
            <person name="Hou S."/>
            <person name="Wollam A."/>
            <person name="Pepin K.H."/>
            <person name="Johnson M."/>
            <person name="Bhonagiri V."/>
            <person name="Zhang X."/>
            <person name="Suruliraj S."/>
            <person name="Warren W."/>
            <person name="Chinwalla A."/>
            <person name="Mardis E.R."/>
            <person name="Wilson R.K."/>
        </authorList>
    </citation>
    <scope>NUCLEOTIDE SEQUENCE [LARGE SCALE GENOMIC DNA]</scope>
    <source>
        <strain evidence="5 6">DSM 2876</strain>
    </source>
</reference>
<sequence>MEATMIEIKNLYKTYNYGKPNAFEALKDVSLTINDGEMVAIIGKSGAGKSTLMHILGCIDDFEKGQYIFNGKDISKVNEKKSAAIRNSEIGIVLQEFALMEQYTVVENVIMPLFFTPKSGRRSEKEKRALEILKRLEMDEYAHKKVNKLSGGQKQRVAIARAMINNPSVLLADEPTGALDVKTTDEIMKVFRNLNKNGTTVIIITHDMEVAGMCDRIIEISDGKII</sequence>
<dbReference type="GO" id="GO:0005524">
    <property type="term" value="F:ATP binding"/>
    <property type="evidence" value="ECO:0007669"/>
    <property type="project" value="UniProtKB-KW"/>
</dbReference>
<keyword evidence="6" id="KW-1185">Reference proteome</keyword>
<dbReference type="InterPro" id="IPR003439">
    <property type="entry name" value="ABC_transporter-like_ATP-bd"/>
</dbReference>
<dbReference type="PANTHER" id="PTHR24220:SF86">
    <property type="entry name" value="ABC TRANSPORTER ABCH.1"/>
    <property type="match status" value="1"/>
</dbReference>
<dbReference type="SMART" id="SM00382">
    <property type="entry name" value="AAA"/>
    <property type="match status" value="1"/>
</dbReference>
<dbReference type="InterPro" id="IPR015854">
    <property type="entry name" value="ABC_transpr_LolD-like"/>
</dbReference>
<dbReference type="HOGENOM" id="CLU_000604_1_22_9"/>
<dbReference type="InterPro" id="IPR017871">
    <property type="entry name" value="ABC_transporter-like_CS"/>
</dbReference>
<dbReference type="FunFam" id="3.40.50.300:FF:000032">
    <property type="entry name" value="Export ABC transporter ATP-binding protein"/>
    <property type="match status" value="1"/>
</dbReference>
<evidence type="ECO:0000259" key="4">
    <source>
        <dbReference type="PROSITE" id="PS50893"/>
    </source>
</evidence>
<name>D4RY60_9FIRM</name>
<evidence type="ECO:0000313" key="6">
    <source>
        <dbReference type="Proteomes" id="UP000006238"/>
    </source>
</evidence>
<dbReference type="GO" id="GO:0022857">
    <property type="term" value="F:transmembrane transporter activity"/>
    <property type="evidence" value="ECO:0007669"/>
    <property type="project" value="UniProtKB-ARBA"/>
</dbReference>
<dbReference type="AlphaFoldDB" id="D4RY60"/>
<dbReference type="GO" id="GO:0016887">
    <property type="term" value="F:ATP hydrolysis activity"/>
    <property type="evidence" value="ECO:0007669"/>
    <property type="project" value="InterPro"/>
</dbReference>
<dbReference type="Proteomes" id="UP000006238">
    <property type="component" value="Unassembled WGS sequence"/>
</dbReference>
<dbReference type="PROSITE" id="PS50893">
    <property type="entry name" value="ABC_TRANSPORTER_2"/>
    <property type="match status" value="1"/>
</dbReference>
<organism evidence="5 6">
    <name type="scientific">Eshraghiella crossota DSM 2876</name>
    <dbReference type="NCBI Taxonomy" id="511680"/>
    <lineage>
        <taxon>Bacteria</taxon>
        <taxon>Bacillati</taxon>
        <taxon>Bacillota</taxon>
        <taxon>Clostridia</taxon>
        <taxon>Lachnospirales</taxon>
        <taxon>Lachnospiraceae</taxon>
        <taxon>Eshraghiella</taxon>
    </lineage>
</organism>
<evidence type="ECO:0000313" key="5">
    <source>
        <dbReference type="EMBL" id="EFF68960.1"/>
    </source>
</evidence>
<comment type="caution">
    <text evidence="5">The sequence shown here is derived from an EMBL/GenBank/DDBJ whole genome shotgun (WGS) entry which is preliminary data.</text>
</comment>
<proteinExistence type="predicted"/>
<dbReference type="InterPro" id="IPR003593">
    <property type="entry name" value="AAA+_ATPase"/>
</dbReference>
<feature type="domain" description="ABC transporter" evidence="4">
    <location>
        <begin position="6"/>
        <end position="226"/>
    </location>
</feature>
<protein>
    <submittedName>
        <fullName evidence="5">Putative bacteriocin export ABC transporter, lactococcin 972 group</fullName>
    </submittedName>
</protein>